<dbReference type="InterPro" id="IPR002586">
    <property type="entry name" value="CobQ/CobB/MinD/ParA_Nub-bd_dom"/>
</dbReference>
<name>A0A8G1A1L5_9EURY</name>
<dbReference type="GO" id="GO:0009898">
    <property type="term" value="C:cytoplasmic side of plasma membrane"/>
    <property type="evidence" value="ECO:0007669"/>
    <property type="project" value="TreeGrafter"/>
</dbReference>
<protein>
    <submittedName>
        <fullName evidence="4">Adenylyl-sulfate kinase</fullName>
        <ecNumber evidence="4">2.7.1.25</ecNumber>
    </submittedName>
</protein>
<keyword evidence="4" id="KW-0418">Kinase</keyword>
<dbReference type="InterPro" id="IPR014433">
    <property type="entry name" value="CooC"/>
</dbReference>
<dbReference type="OrthoDB" id="31168at2157"/>
<reference evidence="4" key="1">
    <citation type="journal article" date="2005" name="Int. J. Syst. Evol. Microbiol.">
        <title>Methanofollis formosanus sp. nov., isolated from a fish pond.</title>
        <authorList>
            <person name="Wu S.Y."/>
            <person name="Chen S.C."/>
            <person name="Lai M.C."/>
        </authorList>
    </citation>
    <scope>NUCLEOTIDE SEQUENCE</scope>
    <source>
        <strain evidence="4">ML15</strain>
    </source>
</reference>
<dbReference type="PIRSF" id="PIRSF005647">
    <property type="entry name" value="CooC"/>
    <property type="match status" value="1"/>
</dbReference>
<dbReference type="GO" id="GO:0005524">
    <property type="term" value="F:ATP binding"/>
    <property type="evidence" value="ECO:0007669"/>
    <property type="project" value="UniProtKB-KW"/>
</dbReference>
<proteinExistence type="predicted"/>
<sequence length="255" mass="27384">MKTVICGKGGSGKSTITALLAKKMAARGKSVLVIDTDESNLGLHRQLGLEAPDDFMAYIGGKKAFVQQMMEKMPKGEPITLFEDSWSIADVPDQYLSKKDGIGLIAIGKIHEFGEGCACPMGALSKNLIDRIGANDADHIFIDTEAGIEHFGRGIEQGCDQILAVVEPSYESLLLCSQIEKMGRNIEKPVSFILNKVEGDNRETLSRSLDPSHIVGCIPRNAGVASVGLNGSEMDLDLQEIDEIADYIETASGGI</sequence>
<dbReference type="PANTHER" id="PTHR43384:SF3">
    <property type="entry name" value="AAA+ ATPASE DOMAIN-CONTAINING PROTEIN"/>
    <property type="match status" value="1"/>
</dbReference>
<accession>A0A8G1A1L5</accession>
<gene>
    <name evidence="4" type="ORF">E2N92_07895</name>
</gene>
<dbReference type="EMBL" id="CP037968">
    <property type="protein sequence ID" value="QYZ79356.1"/>
    <property type="molecule type" value="Genomic_DNA"/>
</dbReference>
<evidence type="ECO:0000256" key="1">
    <source>
        <dbReference type="ARBA" id="ARBA00022741"/>
    </source>
</evidence>
<dbReference type="Proteomes" id="UP000826709">
    <property type="component" value="Chromosome"/>
</dbReference>
<organism evidence="4 5">
    <name type="scientific">Methanofollis formosanus</name>
    <dbReference type="NCBI Taxonomy" id="299308"/>
    <lineage>
        <taxon>Archaea</taxon>
        <taxon>Methanobacteriati</taxon>
        <taxon>Methanobacteriota</taxon>
        <taxon>Stenosarchaea group</taxon>
        <taxon>Methanomicrobia</taxon>
        <taxon>Methanomicrobiales</taxon>
        <taxon>Methanomicrobiaceae</taxon>
        <taxon>Methanofollis</taxon>
    </lineage>
</organism>
<keyword evidence="4" id="KW-0808">Transferase</keyword>
<dbReference type="GO" id="GO:0051782">
    <property type="term" value="P:negative regulation of cell division"/>
    <property type="evidence" value="ECO:0007669"/>
    <property type="project" value="TreeGrafter"/>
</dbReference>
<dbReference type="RefSeq" id="WP_220680661.1">
    <property type="nucleotide sequence ID" value="NZ_CP037968.1"/>
</dbReference>
<dbReference type="FunFam" id="3.40.50.300:FF:001573">
    <property type="entry name" value="Carbon monoxide dehydrogenase accessory protein CooC"/>
    <property type="match status" value="1"/>
</dbReference>
<evidence type="ECO:0000256" key="2">
    <source>
        <dbReference type="ARBA" id="ARBA00022840"/>
    </source>
</evidence>
<keyword evidence="5" id="KW-1185">Reference proteome</keyword>
<dbReference type="EC" id="2.7.1.25" evidence="4"/>
<dbReference type="GO" id="GO:0016887">
    <property type="term" value="F:ATP hydrolysis activity"/>
    <property type="evidence" value="ECO:0007669"/>
    <property type="project" value="TreeGrafter"/>
</dbReference>
<evidence type="ECO:0000313" key="5">
    <source>
        <dbReference type="Proteomes" id="UP000826709"/>
    </source>
</evidence>
<dbReference type="AlphaFoldDB" id="A0A8G1A1L5"/>
<keyword evidence="1" id="KW-0547">Nucleotide-binding</keyword>
<dbReference type="GO" id="GO:0005829">
    <property type="term" value="C:cytosol"/>
    <property type="evidence" value="ECO:0007669"/>
    <property type="project" value="TreeGrafter"/>
</dbReference>
<reference evidence="4" key="2">
    <citation type="submission" date="2019-03" db="EMBL/GenBank/DDBJ databases">
        <authorList>
            <person name="Chen S.-C."/>
            <person name="Wu S.-Y."/>
            <person name="Lai M.-C."/>
        </authorList>
    </citation>
    <scope>NUCLEOTIDE SEQUENCE</scope>
    <source>
        <strain evidence="4">ML15</strain>
    </source>
</reference>
<dbReference type="PANTHER" id="PTHR43384">
    <property type="entry name" value="SEPTUM SITE-DETERMINING PROTEIN MIND HOMOLOG, CHLOROPLASTIC-RELATED"/>
    <property type="match status" value="1"/>
</dbReference>
<dbReference type="KEGG" id="mfk:E2N92_07895"/>
<dbReference type="Gene3D" id="3.40.50.300">
    <property type="entry name" value="P-loop containing nucleotide triphosphate hydrolases"/>
    <property type="match status" value="1"/>
</dbReference>
<dbReference type="SUPFAM" id="SSF52540">
    <property type="entry name" value="P-loop containing nucleoside triphosphate hydrolases"/>
    <property type="match status" value="1"/>
</dbReference>
<keyword evidence="2" id="KW-0067">ATP-binding</keyword>
<dbReference type="GO" id="GO:0004020">
    <property type="term" value="F:adenylylsulfate kinase activity"/>
    <property type="evidence" value="ECO:0007669"/>
    <property type="project" value="UniProtKB-EC"/>
</dbReference>
<evidence type="ECO:0000313" key="4">
    <source>
        <dbReference type="EMBL" id="QYZ79356.1"/>
    </source>
</evidence>
<dbReference type="InterPro" id="IPR050625">
    <property type="entry name" value="ParA/MinD_ATPase"/>
</dbReference>
<feature type="domain" description="CobQ/CobB/MinD/ParA nucleotide binding" evidence="3">
    <location>
        <begin position="3"/>
        <end position="231"/>
    </location>
</feature>
<evidence type="ECO:0000259" key="3">
    <source>
        <dbReference type="Pfam" id="PF01656"/>
    </source>
</evidence>
<dbReference type="Pfam" id="PF01656">
    <property type="entry name" value="CbiA"/>
    <property type="match status" value="1"/>
</dbReference>
<dbReference type="InterPro" id="IPR027417">
    <property type="entry name" value="P-loop_NTPase"/>
</dbReference>